<comment type="similarity">
    <text evidence="2">Belongs to the binding-protein-dependent transport system permease family. FecCD subfamily.</text>
</comment>
<dbReference type="InterPro" id="IPR000522">
    <property type="entry name" value="ABC_transptr_permease_BtuC"/>
</dbReference>
<comment type="subcellular location">
    <subcellularLocation>
        <location evidence="1">Cell membrane</location>
        <topology evidence="1">Multi-pass membrane protein</topology>
    </subcellularLocation>
</comment>
<feature type="transmembrane region" description="Helical" evidence="9">
    <location>
        <begin position="7"/>
        <end position="28"/>
    </location>
</feature>
<evidence type="ECO:0000313" key="11">
    <source>
        <dbReference type="Proteomes" id="UP001157091"/>
    </source>
</evidence>
<evidence type="ECO:0000256" key="1">
    <source>
        <dbReference type="ARBA" id="ARBA00004651"/>
    </source>
</evidence>
<dbReference type="Pfam" id="PF01032">
    <property type="entry name" value="FecCD"/>
    <property type="match status" value="1"/>
</dbReference>
<dbReference type="SUPFAM" id="SSF81345">
    <property type="entry name" value="ABC transporter involved in vitamin B12 uptake, BtuC"/>
    <property type="match status" value="1"/>
</dbReference>
<evidence type="ECO:0000256" key="4">
    <source>
        <dbReference type="ARBA" id="ARBA00022475"/>
    </source>
</evidence>
<evidence type="ECO:0000256" key="9">
    <source>
        <dbReference type="SAM" id="Phobius"/>
    </source>
</evidence>
<dbReference type="Proteomes" id="UP001157091">
    <property type="component" value="Unassembled WGS sequence"/>
</dbReference>
<evidence type="ECO:0000256" key="7">
    <source>
        <dbReference type="ARBA" id="ARBA00023136"/>
    </source>
</evidence>
<dbReference type="PANTHER" id="PTHR30472:SF37">
    <property type="entry name" value="FE(3+) DICITRATE TRANSPORT SYSTEM PERMEASE PROTEIN FECD-RELATED"/>
    <property type="match status" value="1"/>
</dbReference>
<feature type="transmembrane region" description="Helical" evidence="9">
    <location>
        <begin position="114"/>
        <end position="133"/>
    </location>
</feature>
<evidence type="ECO:0000313" key="10">
    <source>
        <dbReference type="EMBL" id="GMA26243.1"/>
    </source>
</evidence>
<comment type="caution">
    <text evidence="10">The sequence shown here is derived from an EMBL/GenBank/DDBJ whole genome shotgun (WGS) entry which is preliminary data.</text>
</comment>
<feature type="transmembrane region" description="Helical" evidence="9">
    <location>
        <begin position="89"/>
        <end position="108"/>
    </location>
</feature>
<feature type="compositionally biased region" description="Basic residues" evidence="8">
    <location>
        <begin position="175"/>
        <end position="184"/>
    </location>
</feature>
<protein>
    <submittedName>
        <fullName evidence="10">Uncharacterized protein</fullName>
    </submittedName>
</protein>
<organism evidence="10 11">
    <name type="scientific">Luteimicrobium album</name>
    <dbReference type="NCBI Taxonomy" id="1054550"/>
    <lineage>
        <taxon>Bacteria</taxon>
        <taxon>Bacillati</taxon>
        <taxon>Actinomycetota</taxon>
        <taxon>Actinomycetes</taxon>
        <taxon>Micrococcales</taxon>
        <taxon>Luteimicrobium</taxon>
    </lineage>
</organism>
<dbReference type="RefSeq" id="WP_284294592.1">
    <property type="nucleotide sequence ID" value="NZ_BSUK01000001.1"/>
</dbReference>
<feature type="compositionally biased region" description="Low complexity" evidence="8">
    <location>
        <begin position="149"/>
        <end position="174"/>
    </location>
</feature>
<evidence type="ECO:0000256" key="2">
    <source>
        <dbReference type="ARBA" id="ARBA00007935"/>
    </source>
</evidence>
<evidence type="ECO:0000256" key="3">
    <source>
        <dbReference type="ARBA" id="ARBA00022448"/>
    </source>
</evidence>
<keyword evidence="7 9" id="KW-0472">Membrane</keyword>
<evidence type="ECO:0000256" key="8">
    <source>
        <dbReference type="SAM" id="MobiDB-lite"/>
    </source>
</evidence>
<accession>A0ABQ6I8F2</accession>
<evidence type="ECO:0000256" key="6">
    <source>
        <dbReference type="ARBA" id="ARBA00022989"/>
    </source>
</evidence>
<feature type="transmembrane region" description="Helical" evidence="9">
    <location>
        <begin position="61"/>
        <end position="82"/>
    </location>
</feature>
<gene>
    <name evidence="10" type="ORF">GCM10025864_40020</name>
</gene>
<sequence>MRSRAWVIGVAVVLVVALVAAFVVALLLGDRVVLLGDVTNWWRGVAGDEVTFVLQQRWPRVLAALLGGGALALAGAIVQAVCRNPLAEPSLLGVTPGASVGAVAVVLLVPGVGIWPVMGAATLAALATFALVYRLAAGRRSGKGGGAGCRPTGSSSSASGSAPPRARSPRSSCSGRRRGTRASP</sequence>
<keyword evidence="6 9" id="KW-1133">Transmembrane helix</keyword>
<proteinExistence type="inferred from homology"/>
<dbReference type="Gene3D" id="1.10.3470.10">
    <property type="entry name" value="ABC transporter involved in vitamin B12 uptake, BtuC"/>
    <property type="match status" value="1"/>
</dbReference>
<feature type="region of interest" description="Disordered" evidence="8">
    <location>
        <begin position="140"/>
        <end position="184"/>
    </location>
</feature>
<evidence type="ECO:0000256" key="5">
    <source>
        <dbReference type="ARBA" id="ARBA00022692"/>
    </source>
</evidence>
<dbReference type="InterPro" id="IPR037294">
    <property type="entry name" value="ABC_BtuC-like"/>
</dbReference>
<keyword evidence="5 9" id="KW-0812">Transmembrane</keyword>
<reference evidence="11" key="1">
    <citation type="journal article" date="2019" name="Int. J. Syst. Evol. Microbiol.">
        <title>The Global Catalogue of Microorganisms (GCM) 10K type strain sequencing project: providing services to taxonomists for standard genome sequencing and annotation.</title>
        <authorList>
            <consortium name="The Broad Institute Genomics Platform"/>
            <consortium name="The Broad Institute Genome Sequencing Center for Infectious Disease"/>
            <person name="Wu L."/>
            <person name="Ma J."/>
        </authorList>
    </citation>
    <scope>NUCLEOTIDE SEQUENCE [LARGE SCALE GENOMIC DNA]</scope>
    <source>
        <strain evidence="11">NBRC 106348</strain>
    </source>
</reference>
<name>A0ABQ6I8F2_9MICO</name>
<keyword evidence="11" id="KW-1185">Reference proteome</keyword>
<dbReference type="PANTHER" id="PTHR30472">
    <property type="entry name" value="FERRIC ENTEROBACTIN TRANSPORT SYSTEM PERMEASE PROTEIN"/>
    <property type="match status" value="1"/>
</dbReference>
<keyword evidence="3" id="KW-0813">Transport</keyword>
<keyword evidence="4" id="KW-1003">Cell membrane</keyword>
<dbReference type="EMBL" id="BSUK01000001">
    <property type="protein sequence ID" value="GMA26243.1"/>
    <property type="molecule type" value="Genomic_DNA"/>
</dbReference>